<dbReference type="PANTHER" id="PTHR30273">
    <property type="entry name" value="PERIPLASMIC SIGNAL SENSOR AND SIGMA FACTOR ACTIVATOR FECR-RELATED"/>
    <property type="match status" value="1"/>
</dbReference>
<keyword evidence="1" id="KW-0472">Membrane</keyword>
<evidence type="ECO:0000313" key="5">
    <source>
        <dbReference type="Proteomes" id="UP000320300"/>
    </source>
</evidence>
<sequence>MERDEKKFRALLQKYNQGICTQEEIAWLESWYLQLNEKDKASLSRTELDEERSAIWAAVENQTHEITSTKLWPRIAAAASVLLVLGTGLFFYKADQAPSMPKLAKTSIYKNDIAPGGVKATLTLADGRKITLDGAKNGALAQETGITITKAADGQLIYTVSDSKSKNAFAFNTISTPKGGQYQVRLPDGTEVWLNAASSLKFPVSFSNSKQRKVELEGEAYFEVAHNKQQPFIVKTNRQDVEVLGTHFDVKSYADEPVTKTTLLEGSVRLNGSTILKPGQQGLSKGNSLNVKQVDVDEELDWKNKQFILNDEDLQVVMRRLARWYDVEVVYEGEPADVQFVGVVSSTRNISGVLKLMERTGKVHFKIEGKKITVLKQP</sequence>
<dbReference type="AlphaFoldDB" id="A0A521FBU0"/>
<proteinExistence type="predicted"/>
<reference evidence="4 5" key="1">
    <citation type="submission" date="2017-05" db="EMBL/GenBank/DDBJ databases">
        <authorList>
            <person name="Varghese N."/>
            <person name="Submissions S."/>
        </authorList>
    </citation>
    <scope>NUCLEOTIDE SEQUENCE [LARGE SCALE GENOMIC DNA]</scope>
    <source>
        <strain evidence="4 5">DSM 19036</strain>
    </source>
</reference>
<organism evidence="4 5">
    <name type="scientific">Pedobacter westerhofensis</name>
    <dbReference type="NCBI Taxonomy" id="425512"/>
    <lineage>
        <taxon>Bacteria</taxon>
        <taxon>Pseudomonadati</taxon>
        <taxon>Bacteroidota</taxon>
        <taxon>Sphingobacteriia</taxon>
        <taxon>Sphingobacteriales</taxon>
        <taxon>Sphingobacteriaceae</taxon>
        <taxon>Pedobacter</taxon>
    </lineage>
</organism>
<keyword evidence="1" id="KW-0812">Transmembrane</keyword>
<feature type="domain" description="FecR protein" evidence="2">
    <location>
        <begin position="173"/>
        <end position="269"/>
    </location>
</feature>
<feature type="domain" description="Protein FecR C-terminal" evidence="3">
    <location>
        <begin position="307"/>
        <end position="374"/>
    </location>
</feature>
<dbReference type="Pfam" id="PF04773">
    <property type="entry name" value="FecR"/>
    <property type="match status" value="1"/>
</dbReference>
<dbReference type="EMBL" id="FXTN01000011">
    <property type="protein sequence ID" value="SMO93623.1"/>
    <property type="molecule type" value="Genomic_DNA"/>
</dbReference>
<dbReference type="GO" id="GO:0016989">
    <property type="term" value="F:sigma factor antagonist activity"/>
    <property type="evidence" value="ECO:0007669"/>
    <property type="project" value="TreeGrafter"/>
</dbReference>
<evidence type="ECO:0000259" key="2">
    <source>
        <dbReference type="Pfam" id="PF04773"/>
    </source>
</evidence>
<dbReference type="Gene3D" id="3.55.50.30">
    <property type="match status" value="1"/>
</dbReference>
<dbReference type="FunFam" id="2.60.120.1440:FF:000001">
    <property type="entry name" value="Putative anti-sigma factor"/>
    <property type="match status" value="1"/>
</dbReference>
<gene>
    <name evidence="4" type="ORF">SAMN06265348_11177</name>
</gene>
<dbReference type="Proteomes" id="UP000320300">
    <property type="component" value="Unassembled WGS sequence"/>
</dbReference>
<dbReference type="Pfam" id="PF16344">
    <property type="entry name" value="FecR_C"/>
    <property type="match status" value="1"/>
</dbReference>
<dbReference type="OrthoDB" id="1099963at2"/>
<dbReference type="InterPro" id="IPR032508">
    <property type="entry name" value="FecR_C"/>
</dbReference>
<dbReference type="InterPro" id="IPR012373">
    <property type="entry name" value="Ferrdict_sens_TM"/>
</dbReference>
<dbReference type="Gene3D" id="2.60.120.1440">
    <property type="match status" value="1"/>
</dbReference>
<keyword evidence="5" id="KW-1185">Reference proteome</keyword>
<dbReference type="RefSeq" id="WP_142530061.1">
    <property type="nucleotide sequence ID" value="NZ_CBCSJO010000001.1"/>
</dbReference>
<accession>A0A521FBU0</accession>
<evidence type="ECO:0000256" key="1">
    <source>
        <dbReference type="SAM" id="Phobius"/>
    </source>
</evidence>
<name>A0A521FBU0_9SPHI</name>
<protein>
    <submittedName>
        <fullName evidence="4">FecR family protein</fullName>
    </submittedName>
</protein>
<evidence type="ECO:0000313" key="4">
    <source>
        <dbReference type="EMBL" id="SMO93623.1"/>
    </source>
</evidence>
<evidence type="ECO:0000259" key="3">
    <source>
        <dbReference type="Pfam" id="PF16344"/>
    </source>
</evidence>
<dbReference type="InterPro" id="IPR006860">
    <property type="entry name" value="FecR"/>
</dbReference>
<feature type="transmembrane region" description="Helical" evidence="1">
    <location>
        <begin position="71"/>
        <end position="92"/>
    </location>
</feature>
<keyword evidence="1" id="KW-1133">Transmembrane helix</keyword>
<dbReference type="PANTHER" id="PTHR30273:SF2">
    <property type="entry name" value="PROTEIN FECR"/>
    <property type="match status" value="1"/>
</dbReference>
<dbReference type="PIRSF" id="PIRSF018266">
    <property type="entry name" value="FecR"/>
    <property type="match status" value="1"/>
</dbReference>